<dbReference type="Proteomes" id="UP001320119">
    <property type="component" value="Chromosome"/>
</dbReference>
<reference evidence="1 2" key="1">
    <citation type="journal article" date="2022" name="IScience">
        <title>An ultrasensitive nanofiber-based assay for enzymatic hydrolysis and deep-sea microbial degradation of cellulose.</title>
        <authorList>
            <person name="Tsudome M."/>
            <person name="Tachioka M."/>
            <person name="Miyazaki M."/>
            <person name="Uchimura K."/>
            <person name="Tsuda M."/>
            <person name="Takaki Y."/>
            <person name="Deguchi S."/>
        </authorList>
    </citation>
    <scope>NUCLEOTIDE SEQUENCE [LARGE SCALE GENOMIC DNA]</scope>
    <source>
        <strain evidence="1 2">GE09</strain>
    </source>
</reference>
<dbReference type="AlphaFoldDB" id="A0AAN1WFA5"/>
<name>A0AAN1WFA5_9GAMM</name>
<organism evidence="1 2">
    <name type="scientific">Marinagarivorans cellulosilyticus</name>
    <dbReference type="NCBI Taxonomy" id="2721545"/>
    <lineage>
        <taxon>Bacteria</taxon>
        <taxon>Pseudomonadati</taxon>
        <taxon>Pseudomonadota</taxon>
        <taxon>Gammaproteobacteria</taxon>
        <taxon>Cellvibrionales</taxon>
        <taxon>Cellvibrionaceae</taxon>
        <taxon>Marinagarivorans</taxon>
    </lineage>
</organism>
<proteinExistence type="predicted"/>
<evidence type="ECO:0000313" key="2">
    <source>
        <dbReference type="Proteomes" id="UP001320119"/>
    </source>
</evidence>
<evidence type="ECO:0000313" key="1">
    <source>
        <dbReference type="EMBL" id="BCD96523.1"/>
    </source>
</evidence>
<keyword evidence="2" id="KW-1185">Reference proteome</keyword>
<gene>
    <name evidence="1" type="ORF">MARGE09_P0723</name>
</gene>
<dbReference type="EMBL" id="AP023086">
    <property type="protein sequence ID" value="BCD96523.1"/>
    <property type="molecule type" value="Genomic_DNA"/>
</dbReference>
<sequence>MLEISVLHNNKYILIYALCGFFLLCSQARGQSVVVPQAASPNDHANGGVLVAQYPKMLDKYERDFDLYFLELLRLALDKSKIPYVLEGVELPVMVESRSAEFLKANQHMVHWLNASGGRENTLKPIKVPLFKGLIGWRVFFIRAEDQAKFLKVKTKAQLAQFVAGQGHDWPDTQVLKDNGLKVRGLPSWRGLFEMLSHHRIDYFPRSIIEVERELRLFESLGLYVETSLVIRYPAAYYFFVNSDNKRLANAIAIGLKQAITDGDFDLLFNRHFSGIIQRARLSERTIIPLSNRIDFPVAQEDLWFNLRAESPLSTAP</sequence>
<evidence type="ECO:0008006" key="3">
    <source>
        <dbReference type="Google" id="ProtNLM"/>
    </source>
</evidence>
<dbReference type="SUPFAM" id="SSF53850">
    <property type="entry name" value="Periplasmic binding protein-like II"/>
    <property type="match status" value="1"/>
</dbReference>
<protein>
    <recommendedName>
        <fullName evidence="3">Solute-binding protein family 3/N-terminal domain-containing protein</fullName>
    </recommendedName>
</protein>
<dbReference type="KEGG" id="marq:MARGE09_P0723"/>
<accession>A0AAN1WFA5</accession>